<dbReference type="EMBL" id="JAPQKR010000014">
    <property type="protein sequence ID" value="KAJ5197781.1"/>
    <property type="molecule type" value="Genomic_DNA"/>
</dbReference>
<comment type="caution">
    <text evidence="2">The sequence shown here is derived from an EMBL/GenBank/DDBJ whole genome shotgun (WGS) entry which is preliminary data.</text>
</comment>
<feature type="region of interest" description="Disordered" evidence="1">
    <location>
        <begin position="1"/>
        <end position="22"/>
    </location>
</feature>
<dbReference type="OrthoDB" id="5426563at2759"/>
<proteinExistence type="predicted"/>
<name>A0A9W9JKK9_9EURO</name>
<reference evidence="2" key="1">
    <citation type="submission" date="2022-12" db="EMBL/GenBank/DDBJ databases">
        <authorList>
            <person name="Petersen C."/>
        </authorList>
    </citation>
    <scope>NUCLEOTIDE SEQUENCE</scope>
    <source>
        <strain evidence="2">IBT 15544</strain>
    </source>
</reference>
<dbReference type="Proteomes" id="UP001150904">
    <property type="component" value="Unassembled WGS sequence"/>
</dbReference>
<evidence type="ECO:0000256" key="1">
    <source>
        <dbReference type="SAM" id="MobiDB-lite"/>
    </source>
</evidence>
<organism evidence="2 3">
    <name type="scientific">Penicillium cinerascens</name>
    <dbReference type="NCBI Taxonomy" id="70096"/>
    <lineage>
        <taxon>Eukaryota</taxon>
        <taxon>Fungi</taxon>
        <taxon>Dikarya</taxon>
        <taxon>Ascomycota</taxon>
        <taxon>Pezizomycotina</taxon>
        <taxon>Eurotiomycetes</taxon>
        <taxon>Eurotiomycetidae</taxon>
        <taxon>Eurotiales</taxon>
        <taxon>Aspergillaceae</taxon>
        <taxon>Penicillium</taxon>
    </lineage>
</organism>
<dbReference type="AlphaFoldDB" id="A0A9W9JKK9"/>
<feature type="region of interest" description="Disordered" evidence="1">
    <location>
        <begin position="62"/>
        <end position="88"/>
    </location>
</feature>
<feature type="compositionally biased region" description="Polar residues" evidence="1">
    <location>
        <begin position="13"/>
        <end position="22"/>
    </location>
</feature>
<dbReference type="RefSeq" id="XP_058306209.1">
    <property type="nucleotide sequence ID" value="XM_058453960.1"/>
</dbReference>
<sequence length="428" mass="47513">MNWTGGQLHRSARQGTLSKNQRQYFAKSRQVASRHLSSFPGLPEFANTKDIQSAAFTNSQDVVTDGKSQMPALTPPRLPGASTTTGGTRLDSLKRQLLQDPDWAAVSAARPLEMTFTPAEEIERFGKRRKLNDHDRQRLSAAYGHQSLSDFATLCRKSRDASPRDVRLDQITIRIDGCPAGLHSSSQGKSTNVPSSRSMLLDNETSLISHSPGRESETLKPECLWVAKSSRLSLQPRYSRPMIEKFLAGIRRSPVSGDTEPFDNVIPGTPETKKFPANSPPYRSQVKSDRIECQSLIAVDQPRQPRYFIIDDQILPEPTEHTVALNWHAPSFSPAKTLMASPAPSRTDTFSHRQRLNWLSQPGHLNDSRSPYLGRVRAANLPGSIANQSSYLNSTIDPFRDPAKAHSLSTPTVLFGQLVRNDNVVENV</sequence>
<dbReference type="GeneID" id="83181261"/>
<gene>
    <name evidence="2" type="ORF">N7498_006898</name>
</gene>
<keyword evidence="3" id="KW-1185">Reference proteome</keyword>
<feature type="region of interest" description="Disordered" evidence="1">
    <location>
        <begin position="258"/>
        <end position="285"/>
    </location>
</feature>
<accession>A0A9W9JKK9</accession>
<protein>
    <submittedName>
        <fullName evidence="2">Uncharacterized protein</fullName>
    </submittedName>
</protein>
<evidence type="ECO:0000313" key="2">
    <source>
        <dbReference type="EMBL" id="KAJ5197781.1"/>
    </source>
</evidence>
<reference evidence="2" key="2">
    <citation type="journal article" date="2023" name="IMA Fungus">
        <title>Comparative genomic study of the Penicillium genus elucidates a diverse pangenome and 15 lateral gene transfer events.</title>
        <authorList>
            <person name="Petersen C."/>
            <person name="Sorensen T."/>
            <person name="Nielsen M.R."/>
            <person name="Sondergaard T.E."/>
            <person name="Sorensen J.L."/>
            <person name="Fitzpatrick D.A."/>
            <person name="Frisvad J.C."/>
            <person name="Nielsen K.L."/>
        </authorList>
    </citation>
    <scope>NUCLEOTIDE SEQUENCE</scope>
    <source>
        <strain evidence="2">IBT 15544</strain>
    </source>
</reference>
<evidence type="ECO:0000313" key="3">
    <source>
        <dbReference type="Proteomes" id="UP001150904"/>
    </source>
</evidence>